<evidence type="ECO:0000256" key="3">
    <source>
        <dbReference type="ARBA" id="ARBA00022650"/>
    </source>
</evidence>
<dbReference type="GO" id="GO:0004350">
    <property type="term" value="F:glutamate-5-semialdehyde dehydrogenase activity"/>
    <property type="evidence" value="ECO:0007669"/>
    <property type="project" value="UniProtKB-UniRule"/>
</dbReference>
<dbReference type="NCBIfam" id="NF001221">
    <property type="entry name" value="PRK00197.1"/>
    <property type="match status" value="1"/>
</dbReference>
<gene>
    <name evidence="7" type="primary">proA</name>
    <name evidence="9" type="ORF">IAA16_03565</name>
</gene>
<accession>A0A9E2L0P7</accession>
<dbReference type="InterPro" id="IPR020593">
    <property type="entry name" value="G-glutamylP_reductase_CS"/>
</dbReference>
<keyword evidence="3 7" id="KW-0641">Proline biosynthesis</keyword>
<evidence type="ECO:0000256" key="4">
    <source>
        <dbReference type="ARBA" id="ARBA00022857"/>
    </source>
</evidence>
<dbReference type="InterPro" id="IPR015590">
    <property type="entry name" value="Aldehyde_DH_dom"/>
</dbReference>
<reference evidence="9" key="2">
    <citation type="submission" date="2021-04" db="EMBL/GenBank/DDBJ databases">
        <authorList>
            <person name="Gilroy R."/>
        </authorList>
    </citation>
    <scope>NUCLEOTIDE SEQUENCE</scope>
    <source>
        <strain evidence="9">Gambia15-2214</strain>
    </source>
</reference>
<dbReference type="PANTHER" id="PTHR11063:SF8">
    <property type="entry name" value="DELTA-1-PYRROLINE-5-CARBOXYLATE SYNTHASE"/>
    <property type="match status" value="1"/>
</dbReference>
<evidence type="ECO:0000313" key="10">
    <source>
        <dbReference type="Proteomes" id="UP000823914"/>
    </source>
</evidence>
<evidence type="ECO:0000256" key="1">
    <source>
        <dbReference type="ARBA" id="ARBA00004985"/>
    </source>
</evidence>
<evidence type="ECO:0000259" key="8">
    <source>
        <dbReference type="Pfam" id="PF00171"/>
    </source>
</evidence>
<dbReference type="Gene3D" id="3.40.605.10">
    <property type="entry name" value="Aldehyde Dehydrogenase, Chain A, domain 1"/>
    <property type="match status" value="1"/>
</dbReference>
<dbReference type="Proteomes" id="UP000823914">
    <property type="component" value="Unassembled WGS sequence"/>
</dbReference>
<dbReference type="GO" id="GO:0050661">
    <property type="term" value="F:NADP binding"/>
    <property type="evidence" value="ECO:0007669"/>
    <property type="project" value="InterPro"/>
</dbReference>
<dbReference type="GO" id="GO:0055129">
    <property type="term" value="P:L-proline biosynthetic process"/>
    <property type="evidence" value="ECO:0007669"/>
    <property type="project" value="UniProtKB-UniRule"/>
</dbReference>
<dbReference type="GO" id="GO:0005737">
    <property type="term" value="C:cytoplasm"/>
    <property type="evidence" value="ECO:0007669"/>
    <property type="project" value="UniProtKB-SubCell"/>
</dbReference>
<keyword evidence="7" id="KW-0963">Cytoplasm</keyword>
<comment type="function">
    <text evidence="7">Catalyzes the NADPH-dependent reduction of L-glutamate 5-phosphate into L-glutamate 5-semialdehyde and phosphate. The product spontaneously undergoes cyclization to form 1-pyrroline-5-carboxylate.</text>
</comment>
<dbReference type="EC" id="1.2.1.41" evidence="7"/>
<feature type="domain" description="Aldehyde dehydrogenase" evidence="8">
    <location>
        <begin position="12"/>
        <end position="296"/>
    </location>
</feature>
<comment type="catalytic activity">
    <reaction evidence="6 7">
        <text>L-glutamate 5-semialdehyde + phosphate + NADP(+) = L-glutamyl 5-phosphate + NADPH + H(+)</text>
        <dbReference type="Rhea" id="RHEA:19541"/>
        <dbReference type="ChEBI" id="CHEBI:15378"/>
        <dbReference type="ChEBI" id="CHEBI:43474"/>
        <dbReference type="ChEBI" id="CHEBI:57783"/>
        <dbReference type="ChEBI" id="CHEBI:58066"/>
        <dbReference type="ChEBI" id="CHEBI:58274"/>
        <dbReference type="ChEBI" id="CHEBI:58349"/>
        <dbReference type="EC" id="1.2.1.41"/>
    </reaction>
</comment>
<dbReference type="PANTHER" id="PTHR11063">
    <property type="entry name" value="GLUTAMATE SEMIALDEHYDE DEHYDROGENASE"/>
    <property type="match status" value="1"/>
</dbReference>
<comment type="pathway">
    <text evidence="1 7">Amino-acid biosynthesis; L-proline biosynthesis; L-glutamate 5-semialdehyde from L-glutamate: step 2/2.</text>
</comment>
<evidence type="ECO:0000256" key="5">
    <source>
        <dbReference type="ARBA" id="ARBA00023002"/>
    </source>
</evidence>
<dbReference type="Gene3D" id="3.40.309.10">
    <property type="entry name" value="Aldehyde Dehydrogenase, Chain A, domain 2"/>
    <property type="match status" value="1"/>
</dbReference>
<dbReference type="Pfam" id="PF00171">
    <property type="entry name" value="Aldedh"/>
    <property type="match status" value="2"/>
</dbReference>
<protein>
    <recommendedName>
        <fullName evidence="7">Gamma-glutamyl phosphate reductase</fullName>
        <shortName evidence="7">GPR</shortName>
        <ecNumber evidence="7">1.2.1.41</ecNumber>
    </recommendedName>
    <alternativeName>
        <fullName evidence="7">Glutamate-5-semialdehyde dehydrogenase</fullName>
    </alternativeName>
    <alternativeName>
        <fullName evidence="7">Glutamyl-gamma-semialdehyde dehydrogenase</fullName>
        <shortName evidence="7">GSA dehydrogenase</shortName>
    </alternativeName>
</protein>
<dbReference type="EMBL" id="JAHLFV010000081">
    <property type="protein sequence ID" value="MBU3849624.1"/>
    <property type="molecule type" value="Genomic_DNA"/>
</dbReference>
<dbReference type="AlphaFoldDB" id="A0A9E2L0P7"/>
<evidence type="ECO:0000256" key="2">
    <source>
        <dbReference type="ARBA" id="ARBA00022605"/>
    </source>
</evidence>
<evidence type="ECO:0000313" key="9">
    <source>
        <dbReference type="EMBL" id="MBU3849624.1"/>
    </source>
</evidence>
<dbReference type="HAMAP" id="MF_00412">
    <property type="entry name" value="ProA"/>
    <property type="match status" value="1"/>
</dbReference>
<dbReference type="InterPro" id="IPR016162">
    <property type="entry name" value="Ald_DH_N"/>
</dbReference>
<dbReference type="InterPro" id="IPR016161">
    <property type="entry name" value="Ald_DH/histidinol_DH"/>
</dbReference>
<dbReference type="InterPro" id="IPR000965">
    <property type="entry name" value="GPR_dom"/>
</dbReference>
<keyword evidence="4 7" id="KW-0521">NADP</keyword>
<dbReference type="PROSITE" id="PS01223">
    <property type="entry name" value="PROA"/>
    <property type="match status" value="1"/>
</dbReference>
<keyword evidence="5 7" id="KW-0560">Oxidoreductase</keyword>
<organism evidence="9 10">
    <name type="scientific">Candidatus Treponema excrementipullorum</name>
    <dbReference type="NCBI Taxonomy" id="2838768"/>
    <lineage>
        <taxon>Bacteria</taxon>
        <taxon>Pseudomonadati</taxon>
        <taxon>Spirochaetota</taxon>
        <taxon>Spirochaetia</taxon>
        <taxon>Spirochaetales</taxon>
        <taxon>Treponemataceae</taxon>
        <taxon>Treponema</taxon>
    </lineage>
</organism>
<evidence type="ECO:0000256" key="6">
    <source>
        <dbReference type="ARBA" id="ARBA00049024"/>
    </source>
</evidence>
<sequence>MSEIISLCKSLRKGASLLATHSAEKKNRALRSVMAEIDKRRYQILDANAKDVENAIKAGVKESLVDRLRLNSERIDGILSSIQIVIEQTDPVGQVVDGWSTPNGLCIRRQRVPLGVAAIIYESRPNVTADAFALAYKSGNGILLRGSSSALESNKAMVAAIKAGLEAPCNDGAQGAGDTGTFSGTVGIPEAIELATSGRREEVDEILTATGYIDVVLPRGGAQLIKMVVEKARVPVIETGSGVCHLYVEETADINMACAIAENGKLQRPGVCNALETFVVQRSVAERFLPALEEKLAGRCQLRCDEFSFGILKPIAENVGRGESVIKASQEDFGFEFLDTIAAIKVVESTEEAIAYINSHNTRHSESIITRNIAEARKFQQEIDAACVYVNASTRFTDGGEFGFGAELGISTQKLHVRGPMGLTALTTTKYFIEGEGQIR</sequence>
<comment type="similarity">
    <text evidence="7">Belongs to the gamma-glutamyl phosphate reductase family.</text>
</comment>
<feature type="domain" description="Aldehyde dehydrogenase" evidence="8">
    <location>
        <begin position="341"/>
        <end position="403"/>
    </location>
</feature>
<dbReference type="SUPFAM" id="SSF53720">
    <property type="entry name" value="ALDH-like"/>
    <property type="match status" value="1"/>
</dbReference>
<comment type="subcellular location">
    <subcellularLocation>
        <location evidence="7">Cytoplasm</location>
    </subcellularLocation>
</comment>
<dbReference type="FunFam" id="3.40.309.10:FF:000006">
    <property type="entry name" value="Gamma-glutamyl phosphate reductase"/>
    <property type="match status" value="1"/>
</dbReference>
<dbReference type="InterPro" id="IPR016163">
    <property type="entry name" value="Ald_DH_C"/>
</dbReference>
<name>A0A9E2L0P7_9SPIR</name>
<dbReference type="PIRSF" id="PIRSF000151">
    <property type="entry name" value="GPR"/>
    <property type="match status" value="1"/>
</dbReference>
<proteinExistence type="inferred from homology"/>
<dbReference type="CDD" id="cd07079">
    <property type="entry name" value="ALDH_F18-19_ProA-GPR"/>
    <property type="match status" value="1"/>
</dbReference>
<keyword evidence="2 7" id="KW-0028">Amino-acid biosynthesis</keyword>
<comment type="caution">
    <text evidence="9">The sequence shown here is derived from an EMBL/GenBank/DDBJ whole genome shotgun (WGS) entry which is preliminary data.</text>
</comment>
<evidence type="ECO:0000256" key="7">
    <source>
        <dbReference type="HAMAP-Rule" id="MF_00412"/>
    </source>
</evidence>
<reference evidence="9" key="1">
    <citation type="journal article" date="2021" name="PeerJ">
        <title>Extensive microbial diversity within the chicken gut microbiome revealed by metagenomics and culture.</title>
        <authorList>
            <person name="Gilroy R."/>
            <person name="Ravi A."/>
            <person name="Getino M."/>
            <person name="Pursley I."/>
            <person name="Horton D.L."/>
            <person name="Alikhan N.F."/>
            <person name="Baker D."/>
            <person name="Gharbi K."/>
            <person name="Hall N."/>
            <person name="Watson M."/>
            <person name="Adriaenssens E.M."/>
            <person name="Foster-Nyarko E."/>
            <person name="Jarju S."/>
            <person name="Secka A."/>
            <person name="Antonio M."/>
            <person name="Oren A."/>
            <person name="Chaudhuri R.R."/>
            <person name="La Ragione R."/>
            <person name="Hildebrand F."/>
            <person name="Pallen M.J."/>
        </authorList>
    </citation>
    <scope>NUCLEOTIDE SEQUENCE</scope>
    <source>
        <strain evidence="9">Gambia15-2214</strain>
    </source>
</reference>
<dbReference type="NCBIfam" id="TIGR00407">
    <property type="entry name" value="proA"/>
    <property type="match status" value="1"/>
</dbReference>
<dbReference type="InterPro" id="IPR012134">
    <property type="entry name" value="Glu-5-SA_DH"/>
</dbReference>